<evidence type="ECO:0000256" key="1">
    <source>
        <dbReference type="SAM" id="MobiDB-lite"/>
    </source>
</evidence>
<gene>
    <name evidence="2" type="ORF">PSU4_15100</name>
</gene>
<organism evidence="2 3">
    <name type="scientific">Pseudonocardia sulfidoxydans NBRC 16205</name>
    <dbReference type="NCBI Taxonomy" id="1223511"/>
    <lineage>
        <taxon>Bacteria</taxon>
        <taxon>Bacillati</taxon>
        <taxon>Actinomycetota</taxon>
        <taxon>Actinomycetes</taxon>
        <taxon>Pseudonocardiales</taxon>
        <taxon>Pseudonocardiaceae</taxon>
        <taxon>Pseudonocardia</taxon>
    </lineage>
</organism>
<keyword evidence="3" id="KW-1185">Reference proteome</keyword>
<proteinExistence type="predicted"/>
<dbReference type="AlphaFoldDB" id="A0A511DCM6"/>
<evidence type="ECO:0000313" key="2">
    <source>
        <dbReference type="EMBL" id="GEL22556.1"/>
    </source>
</evidence>
<sequence length="92" mass="9534">MMLIKGETSPAPVDASARGLSDDADRPAASVRLPCPTPNTDPHSRFGSHWASAAADLDSAGRWLTSPAQDGSFHQSRTVHKGDTGPCPAPNG</sequence>
<feature type="region of interest" description="Disordered" evidence="1">
    <location>
        <begin position="61"/>
        <end position="92"/>
    </location>
</feature>
<evidence type="ECO:0000313" key="3">
    <source>
        <dbReference type="Proteomes" id="UP000321685"/>
    </source>
</evidence>
<protein>
    <submittedName>
        <fullName evidence="2">Uncharacterized protein</fullName>
    </submittedName>
</protein>
<accession>A0A511DCM6</accession>
<dbReference type="Proteomes" id="UP000321685">
    <property type="component" value="Unassembled WGS sequence"/>
</dbReference>
<dbReference type="EMBL" id="BJVJ01000010">
    <property type="protein sequence ID" value="GEL22556.1"/>
    <property type="molecule type" value="Genomic_DNA"/>
</dbReference>
<comment type="caution">
    <text evidence="2">The sequence shown here is derived from an EMBL/GenBank/DDBJ whole genome shotgun (WGS) entry which is preliminary data.</text>
</comment>
<reference evidence="2 3" key="1">
    <citation type="submission" date="2019-07" db="EMBL/GenBank/DDBJ databases">
        <title>Whole genome shotgun sequence of Pseudonocardia sulfidoxydans NBRC 16205.</title>
        <authorList>
            <person name="Hosoyama A."/>
            <person name="Uohara A."/>
            <person name="Ohji S."/>
            <person name="Ichikawa N."/>
        </authorList>
    </citation>
    <scope>NUCLEOTIDE SEQUENCE [LARGE SCALE GENOMIC DNA]</scope>
    <source>
        <strain evidence="2 3">NBRC 16205</strain>
    </source>
</reference>
<name>A0A511DCM6_9PSEU</name>
<feature type="compositionally biased region" description="Polar residues" evidence="1">
    <location>
        <begin position="66"/>
        <end position="76"/>
    </location>
</feature>
<feature type="region of interest" description="Disordered" evidence="1">
    <location>
        <begin position="1"/>
        <end position="47"/>
    </location>
</feature>